<reference evidence="9 10" key="1">
    <citation type="submission" date="2020-03" db="EMBL/GenBank/DDBJ databases">
        <authorList>
            <person name="Zhu W."/>
        </authorList>
    </citation>
    <scope>NUCLEOTIDE SEQUENCE [LARGE SCALE GENOMIC DNA]</scope>
    <source>
        <strain evidence="9 10">323-1</strain>
    </source>
</reference>
<comment type="subcellular location">
    <subcellularLocation>
        <location evidence="1">Membrane</location>
        <topology evidence="1">Multi-pass membrane protein</topology>
    </subcellularLocation>
</comment>
<dbReference type="AlphaFoldDB" id="A0A6G8RY54"/>
<dbReference type="PANTHER" id="PTHR43102">
    <property type="entry name" value="SLR1143 PROTEIN"/>
    <property type="match status" value="1"/>
</dbReference>
<dbReference type="InterPro" id="IPR002549">
    <property type="entry name" value="AI-2E-like"/>
</dbReference>
<organism evidence="9 10">
    <name type="scientific">Acinetobacter shaoyimingii</name>
    <dbReference type="NCBI Taxonomy" id="2715164"/>
    <lineage>
        <taxon>Bacteria</taxon>
        <taxon>Pseudomonadati</taxon>
        <taxon>Pseudomonadota</taxon>
        <taxon>Gammaproteobacteria</taxon>
        <taxon>Moraxellales</taxon>
        <taxon>Moraxellaceae</taxon>
        <taxon>Acinetobacter</taxon>
    </lineage>
</organism>
<feature type="region of interest" description="Disordered" evidence="6">
    <location>
        <begin position="1"/>
        <end position="25"/>
    </location>
</feature>
<protein>
    <submittedName>
        <fullName evidence="9">AI-2E family transporter</fullName>
    </submittedName>
</protein>
<name>A0A6G8RY54_9GAMM</name>
<feature type="transmembrane region" description="Helical" evidence="7">
    <location>
        <begin position="307"/>
        <end position="325"/>
    </location>
</feature>
<dbReference type="Proteomes" id="UP000502297">
    <property type="component" value="Chromosome"/>
</dbReference>
<dbReference type="Pfam" id="PF01590">
    <property type="entry name" value="GAF"/>
    <property type="match status" value="1"/>
</dbReference>
<keyword evidence="10" id="KW-1185">Reference proteome</keyword>
<evidence type="ECO:0000256" key="3">
    <source>
        <dbReference type="ARBA" id="ARBA00022692"/>
    </source>
</evidence>
<dbReference type="SUPFAM" id="SSF55781">
    <property type="entry name" value="GAF domain-like"/>
    <property type="match status" value="1"/>
</dbReference>
<keyword evidence="4 7" id="KW-1133">Transmembrane helix</keyword>
<evidence type="ECO:0000259" key="8">
    <source>
        <dbReference type="SMART" id="SM00065"/>
    </source>
</evidence>
<gene>
    <name evidence="9" type="ORF">G8E00_12925</name>
</gene>
<keyword evidence="3 7" id="KW-0812">Transmembrane</keyword>
<feature type="transmembrane region" description="Helical" evidence="7">
    <location>
        <begin position="84"/>
        <end position="105"/>
    </location>
</feature>
<evidence type="ECO:0000256" key="1">
    <source>
        <dbReference type="ARBA" id="ARBA00004141"/>
    </source>
</evidence>
<feature type="transmembrane region" description="Helical" evidence="7">
    <location>
        <begin position="54"/>
        <end position="72"/>
    </location>
</feature>
<evidence type="ECO:0000256" key="5">
    <source>
        <dbReference type="ARBA" id="ARBA00023136"/>
    </source>
</evidence>
<feature type="domain" description="GAF" evidence="8">
    <location>
        <begin position="656"/>
        <end position="803"/>
    </location>
</feature>
<dbReference type="Pfam" id="PF01594">
    <property type="entry name" value="AI-2E_transport"/>
    <property type="match status" value="1"/>
</dbReference>
<dbReference type="EMBL" id="CP049801">
    <property type="protein sequence ID" value="QIO06780.1"/>
    <property type="molecule type" value="Genomic_DNA"/>
</dbReference>
<feature type="transmembrane region" description="Helical" evidence="7">
    <location>
        <begin position="188"/>
        <end position="207"/>
    </location>
</feature>
<dbReference type="RefSeq" id="WP_166225187.1">
    <property type="nucleotide sequence ID" value="NZ_CP049801.1"/>
</dbReference>
<feature type="transmembrane region" description="Helical" evidence="7">
    <location>
        <begin position="30"/>
        <end position="48"/>
    </location>
</feature>
<evidence type="ECO:0000256" key="4">
    <source>
        <dbReference type="ARBA" id="ARBA00022989"/>
    </source>
</evidence>
<evidence type="ECO:0000313" key="10">
    <source>
        <dbReference type="Proteomes" id="UP000502297"/>
    </source>
</evidence>
<dbReference type="InterPro" id="IPR003018">
    <property type="entry name" value="GAF"/>
</dbReference>
<proteinExistence type="inferred from homology"/>
<sequence length="822" mass="91842">MDHLKSTLTEQENNNHENDQQNQDTQTKRALRLMAGFVIATIIILALYYGKEILIPLALSVLLAFLLEPLVSRLKKWGLPQFPSIALVVLFALSVLGGAGTYLGYQLATLSQEMPQYQDTIEKKINSVKSVTSGPSIWDGAISTIQTVQKSMQEIAPDEQKKSDIQKVQMVGDQQSTTEAALEWGAKIVSPLATAGIVFLFVVLILLNRKDLHDRLLKLLGGNLNVGTDALDEAAVRIGTYLRMQLLVNATYGVPMAIGLYFIGVPAAIMWGMVAVVMRFIPYVGPLISMIFPITLAFAVDPTWNMVLWTLGLILLLELVSNNVIEPWLYGESTGLSTLAIIVAATFWTSLWGPIGLILSTPLTACILVLANYIPALSFMKVFIGSDSVLTPPERFYQRLVAGDVDDALEISQAYIEEGMPKKISLFGRHKRSKQSNDELISRKVNGFYEDVSIPSIRLFSESHNTDASAEHRLRMHQGLKLFNHDFQIEYAAEIDLSEPKVACLGARWEVDVLVSSMLAHGLNLRKVPAQSHNEALIQSNIDVLESLPESVEIVCLSVFHQQPQAQIRLLNHRLKTHFPHLKLVFATWGNSSDELRDDIIRRYEPDAVVATVNELMLSIDALLIEQGENPARELLNENEDERLAALHDLQLLEPETLPIYKQYIEEATQAFDVRYAQISLVDEDWVNTPGSPLADENANPIEAGIPREESICTHLVHQNEALIIEDIDRDPRFRQNPELNKSKIKFYAGVPLRTQQGLVLGSLCILDQHVRQMSEDDVVLLNELADDLIETLSNEKTRQQKLEEIGKLQQAESTHMLSMDS</sequence>
<keyword evidence="5 7" id="KW-0472">Membrane</keyword>
<feature type="transmembrane region" description="Helical" evidence="7">
    <location>
        <begin position="366"/>
        <end position="384"/>
    </location>
</feature>
<evidence type="ECO:0000256" key="2">
    <source>
        <dbReference type="ARBA" id="ARBA00009773"/>
    </source>
</evidence>
<dbReference type="SMART" id="SM00065">
    <property type="entry name" value="GAF"/>
    <property type="match status" value="1"/>
</dbReference>
<feature type="transmembrane region" description="Helical" evidence="7">
    <location>
        <begin position="252"/>
        <end position="274"/>
    </location>
</feature>
<dbReference type="PANTHER" id="PTHR43102:SF2">
    <property type="entry name" value="GAF DOMAIN-CONTAINING PROTEIN"/>
    <property type="match status" value="1"/>
</dbReference>
<dbReference type="GO" id="GO:0016020">
    <property type="term" value="C:membrane"/>
    <property type="evidence" value="ECO:0007669"/>
    <property type="project" value="UniProtKB-SubCell"/>
</dbReference>
<feature type="transmembrane region" description="Helical" evidence="7">
    <location>
        <begin position="280"/>
        <end position="300"/>
    </location>
</feature>
<accession>A0A6G8RY54</accession>
<dbReference type="KEGG" id="asha:G8E00_12925"/>
<evidence type="ECO:0000256" key="6">
    <source>
        <dbReference type="SAM" id="MobiDB-lite"/>
    </source>
</evidence>
<dbReference type="Gene3D" id="3.30.450.40">
    <property type="match status" value="1"/>
</dbReference>
<feature type="transmembrane region" description="Helical" evidence="7">
    <location>
        <begin position="337"/>
        <end position="359"/>
    </location>
</feature>
<dbReference type="InterPro" id="IPR029016">
    <property type="entry name" value="GAF-like_dom_sf"/>
</dbReference>
<evidence type="ECO:0000256" key="7">
    <source>
        <dbReference type="SAM" id="Phobius"/>
    </source>
</evidence>
<comment type="similarity">
    <text evidence="2">Belongs to the autoinducer-2 exporter (AI-2E) (TC 2.A.86) family.</text>
</comment>
<evidence type="ECO:0000313" key="9">
    <source>
        <dbReference type="EMBL" id="QIO06780.1"/>
    </source>
</evidence>